<feature type="region of interest" description="Disordered" evidence="1">
    <location>
        <begin position="139"/>
        <end position="161"/>
    </location>
</feature>
<keyword evidence="3" id="KW-1185">Reference proteome</keyword>
<accession>A0A8H6HWQ8</accession>
<name>A0A8H6HWQ8_9AGAR</name>
<dbReference type="Proteomes" id="UP000521943">
    <property type="component" value="Unassembled WGS sequence"/>
</dbReference>
<dbReference type="EMBL" id="JACGCI010000038">
    <property type="protein sequence ID" value="KAF6753757.1"/>
    <property type="molecule type" value="Genomic_DNA"/>
</dbReference>
<evidence type="ECO:0000313" key="2">
    <source>
        <dbReference type="EMBL" id="KAF6753757.1"/>
    </source>
</evidence>
<organism evidence="2 3">
    <name type="scientific">Ephemerocybe angulata</name>
    <dbReference type="NCBI Taxonomy" id="980116"/>
    <lineage>
        <taxon>Eukaryota</taxon>
        <taxon>Fungi</taxon>
        <taxon>Dikarya</taxon>
        <taxon>Basidiomycota</taxon>
        <taxon>Agaricomycotina</taxon>
        <taxon>Agaricomycetes</taxon>
        <taxon>Agaricomycetidae</taxon>
        <taxon>Agaricales</taxon>
        <taxon>Agaricineae</taxon>
        <taxon>Psathyrellaceae</taxon>
        <taxon>Ephemerocybe</taxon>
    </lineage>
</organism>
<feature type="region of interest" description="Disordered" evidence="1">
    <location>
        <begin position="1"/>
        <end position="36"/>
    </location>
</feature>
<evidence type="ECO:0000313" key="3">
    <source>
        <dbReference type="Proteomes" id="UP000521943"/>
    </source>
</evidence>
<comment type="caution">
    <text evidence="2">The sequence shown here is derived from an EMBL/GenBank/DDBJ whole genome shotgun (WGS) entry which is preliminary data.</text>
</comment>
<reference evidence="2 3" key="1">
    <citation type="submission" date="2020-07" db="EMBL/GenBank/DDBJ databases">
        <title>Comparative genomics of pyrophilous fungi reveals a link between fire events and developmental genes.</title>
        <authorList>
            <consortium name="DOE Joint Genome Institute"/>
            <person name="Steindorff A.S."/>
            <person name="Carver A."/>
            <person name="Calhoun S."/>
            <person name="Stillman K."/>
            <person name="Liu H."/>
            <person name="Lipzen A."/>
            <person name="Pangilinan J."/>
            <person name="Labutti K."/>
            <person name="Bruns T.D."/>
            <person name="Grigoriev I.V."/>
        </authorList>
    </citation>
    <scope>NUCLEOTIDE SEQUENCE [LARGE SCALE GENOMIC DNA]</scope>
    <source>
        <strain evidence="2 3">CBS 144469</strain>
    </source>
</reference>
<evidence type="ECO:0000256" key="1">
    <source>
        <dbReference type="SAM" id="MobiDB-lite"/>
    </source>
</evidence>
<gene>
    <name evidence="2" type="ORF">DFP72DRAFT_402804</name>
</gene>
<sequence>MTSQRKTTMDRRSRRSCRRTLAHQHGPRREHSSLHRAWTGVPAAVVSEPADPECGRIRRTKYCLRTCTISLCVCCSPRTTIVRDGSRLARARLATAKLVKAVRNQCDSIPPTSPLPTDPENKKVFETFQALKDMGDAHLTNNRTTGASWRTGRSSGVMLSR</sequence>
<proteinExistence type="predicted"/>
<feature type="compositionally biased region" description="Basic residues" evidence="1">
    <location>
        <begin position="12"/>
        <end position="26"/>
    </location>
</feature>
<feature type="compositionally biased region" description="Polar residues" evidence="1">
    <location>
        <begin position="139"/>
        <end position="154"/>
    </location>
</feature>
<protein>
    <submittedName>
        <fullName evidence="2">Uncharacterized protein</fullName>
    </submittedName>
</protein>
<dbReference type="AlphaFoldDB" id="A0A8H6HWQ8"/>